<dbReference type="Proteomes" id="UP000004030">
    <property type="component" value="Unassembled WGS sequence"/>
</dbReference>
<reference evidence="1 2" key="1">
    <citation type="journal article" date="2012" name="J. Bacteriol.">
        <title>Genome sequence of benzo(a)pyrene-degrading bacterium Novosphingobium pentaromativorans US6-1.</title>
        <authorList>
            <person name="Luo Y.R."/>
            <person name="Kang S.G."/>
            <person name="Kim S.J."/>
            <person name="Kim M.R."/>
            <person name="Li N."/>
            <person name="Lee J.H."/>
            <person name="Kwon K.K."/>
        </authorList>
    </citation>
    <scope>NUCLEOTIDE SEQUENCE [LARGE SCALE GENOMIC DNA]</scope>
    <source>
        <strain evidence="1 2">US6-1</strain>
    </source>
</reference>
<accession>G6EHJ1</accession>
<proteinExistence type="predicted"/>
<sequence>MTDAEVELFSNIPMASEIEPRFSIIVADKDYILSRTIKVSAQ</sequence>
<gene>
    <name evidence="1" type="ORF">NSU_3812</name>
</gene>
<name>G6EHJ1_9SPHN</name>
<organism evidence="1 2">
    <name type="scientific">Novosphingobium pentaromativorans US6-1</name>
    <dbReference type="NCBI Taxonomy" id="1088721"/>
    <lineage>
        <taxon>Bacteria</taxon>
        <taxon>Pseudomonadati</taxon>
        <taxon>Pseudomonadota</taxon>
        <taxon>Alphaproteobacteria</taxon>
        <taxon>Sphingomonadales</taxon>
        <taxon>Sphingomonadaceae</taxon>
        <taxon>Novosphingobium</taxon>
    </lineage>
</organism>
<evidence type="ECO:0000313" key="1">
    <source>
        <dbReference type="EMBL" id="EHJ59218.1"/>
    </source>
</evidence>
<evidence type="ECO:0000313" key="2">
    <source>
        <dbReference type="Proteomes" id="UP000004030"/>
    </source>
</evidence>
<dbReference type="AlphaFoldDB" id="G6EHJ1"/>
<keyword evidence="2" id="KW-1185">Reference proteome</keyword>
<dbReference type="EMBL" id="AGFM01000059">
    <property type="protein sequence ID" value="EHJ59218.1"/>
    <property type="molecule type" value="Genomic_DNA"/>
</dbReference>
<protein>
    <submittedName>
        <fullName evidence="1">Uncharacterized protein</fullName>
    </submittedName>
</protein>
<comment type="caution">
    <text evidence="1">The sequence shown here is derived from an EMBL/GenBank/DDBJ whole genome shotgun (WGS) entry which is preliminary data.</text>
</comment>